<keyword evidence="1" id="KW-0732">Signal</keyword>
<evidence type="ECO:0000256" key="1">
    <source>
        <dbReference type="SAM" id="SignalP"/>
    </source>
</evidence>
<feature type="signal peptide" evidence="1">
    <location>
        <begin position="1"/>
        <end position="18"/>
    </location>
</feature>
<dbReference type="AlphaFoldDB" id="A0A4Y1QP81"/>
<proteinExistence type="predicted"/>
<organism evidence="2">
    <name type="scientific">Prunus dulcis</name>
    <name type="common">Almond</name>
    <name type="synonym">Amygdalus dulcis</name>
    <dbReference type="NCBI Taxonomy" id="3755"/>
    <lineage>
        <taxon>Eukaryota</taxon>
        <taxon>Viridiplantae</taxon>
        <taxon>Streptophyta</taxon>
        <taxon>Embryophyta</taxon>
        <taxon>Tracheophyta</taxon>
        <taxon>Spermatophyta</taxon>
        <taxon>Magnoliopsida</taxon>
        <taxon>eudicotyledons</taxon>
        <taxon>Gunneridae</taxon>
        <taxon>Pentapetalae</taxon>
        <taxon>rosids</taxon>
        <taxon>fabids</taxon>
        <taxon>Rosales</taxon>
        <taxon>Rosaceae</taxon>
        <taxon>Amygdaloideae</taxon>
        <taxon>Amygdaleae</taxon>
        <taxon>Prunus</taxon>
    </lineage>
</organism>
<protein>
    <recommendedName>
        <fullName evidence="3">Secreted protein</fullName>
    </recommendedName>
</protein>
<feature type="chain" id="PRO_5021239813" description="Secreted protein" evidence="1">
    <location>
        <begin position="19"/>
        <end position="74"/>
    </location>
</feature>
<dbReference type="EMBL" id="AP019297">
    <property type="protein sequence ID" value="BBG93629.1"/>
    <property type="molecule type" value="Genomic_DNA"/>
</dbReference>
<name>A0A4Y1QP81_PRUDU</name>
<accession>A0A4Y1QP81</accession>
<evidence type="ECO:0008006" key="3">
    <source>
        <dbReference type="Google" id="ProtNLM"/>
    </source>
</evidence>
<sequence>MRTLVMMNPIGVFGLVSGELSVLGCHYHFKDCIAKSVVVDYPYCHANEHTQKRGPLAKKRKFGDLCIRYKSVSQ</sequence>
<gene>
    <name evidence="2" type="ORF">Prudu_001701</name>
</gene>
<evidence type="ECO:0000313" key="2">
    <source>
        <dbReference type="EMBL" id="BBG93629.1"/>
    </source>
</evidence>
<reference evidence="2" key="1">
    <citation type="journal article" date="2019" name="Science">
        <title>Mutation of a bHLH transcription factor allowed almond domestication.</title>
        <authorList>
            <person name="Sanchez-Perez R."/>
            <person name="Pavan S."/>
            <person name="Mazzeo R."/>
            <person name="Moldovan C."/>
            <person name="Aiese Cigliano R."/>
            <person name="Del Cueto J."/>
            <person name="Ricciardi F."/>
            <person name="Lotti C."/>
            <person name="Ricciardi L."/>
            <person name="Dicenta F."/>
            <person name="Lopez-Marques R.L."/>
            <person name="Lindberg Moller B."/>
        </authorList>
    </citation>
    <scope>NUCLEOTIDE SEQUENCE</scope>
</reference>